<keyword evidence="3" id="KW-1185">Reference proteome</keyword>
<comment type="caution">
    <text evidence="2">The sequence shown here is derived from an EMBL/GenBank/DDBJ whole genome shotgun (WGS) entry which is preliminary data.</text>
</comment>
<evidence type="ECO:0000313" key="3">
    <source>
        <dbReference type="Proteomes" id="UP000321832"/>
    </source>
</evidence>
<dbReference type="Proteomes" id="UP000321832">
    <property type="component" value="Unassembled WGS sequence"/>
</dbReference>
<feature type="region of interest" description="Disordered" evidence="1">
    <location>
        <begin position="1"/>
        <end position="34"/>
    </location>
</feature>
<gene>
    <name evidence="2" type="ORF">FSC37_17275</name>
</gene>
<dbReference type="AlphaFoldDB" id="A0A5C6U1I5"/>
<organism evidence="2 3">
    <name type="scientific">Piscinibacter aquaticus</name>
    <dbReference type="NCBI Taxonomy" id="392597"/>
    <lineage>
        <taxon>Bacteria</taxon>
        <taxon>Pseudomonadati</taxon>
        <taxon>Pseudomonadota</taxon>
        <taxon>Betaproteobacteria</taxon>
        <taxon>Burkholderiales</taxon>
        <taxon>Sphaerotilaceae</taxon>
        <taxon>Piscinibacter</taxon>
    </lineage>
</organism>
<feature type="compositionally biased region" description="Gly residues" evidence="1">
    <location>
        <begin position="1"/>
        <end position="11"/>
    </location>
</feature>
<sequence length="62" mass="6389">MHGTGGMGGMGASCPMQGEMQQKMAAAKTPEERRALMAEHQKSMGMGAGSGMQCPMMTPAAK</sequence>
<proteinExistence type="predicted"/>
<accession>A0A5C6U1I5</accession>
<protein>
    <submittedName>
        <fullName evidence="2">Uncharacterized protein</fullName>
    </submittedName>
</protein>
<dbReference type="EMBL" id="VOPW01000001">
    <property type="protein sequence ID" value="TXC66903.1"/>
    <property type="molecule type" value="Genomic_DNA"/>
</dbReference>
<evidence type="ECO:0000313" key="2">
    <source>
        <dbReference type="EMBL" id="TXC66903.1"/>
    </source>
</evidence>
<name>A0A5C6U1I5_9BURK</name>
<reference evidence="2 3" key="1">
    <citation type="submission" date="2019-08" db="EMBL/GenBank/DDBJ databases">
        <authorList>
            <person name="Khan S.A."/>
            <person name="Jeon C.O."/>
            <person name="Jeong S.E."/>
        </authorList>
    </citation>
    <scope>NUCLEOTIDE SEQUENCE [LARGE SCALE GENOMIC DNA]</scope>
    <source>
        <strain evidence="3">IMCC1728</strain>
    </source>
</reference>
<evidence type="ECO:0000256" key="1">
    <source>
        <dbReference type="SAM" id="MobiDB-lite"/>
    </source>
</evidence>